<evidence type="ECO:0000256" key="1">
    <source>
        <dbReference type="ARBA" id="ARBA00001974"/>
    </source>
</evidence>
<name>A0A1L3MJG5_9MICO</name>
<protein>
    <recommendedName>
        <fullName evidence="10">Acyl-CoA dehydrogenase</fullName>
    </recommendedName>
</protein>
<dbReference type="PANTHER" id="PTHR43884:SF20">
    <property type="entry name" value="ACYL-COA DEHYDROGENASE FADE28"/>
    <property type="match status" value="1"/>
</dbReference>
<dbReference type="InterPro" id="IPR037069">
    <property type="entry name" value="AcylCoA_DH/ox_N_sf"/>
</dbReference>
<evidence type="ECO:0000259" key="7">
    <source>
        <dbReference type="Pfam" id="PF02771"/>
    </source>
</evidence>
<dbReference type="EMBL" id="CP013290">
    <property type="protein sequence ID" value="APH02436.1"/>
    <property type="molecule type" value="Genomic_DNA"/>
</dbReference>
<comment type="cofactor">
    <cofactor evidence="1">
        <name>FAD</name>
        <dbReference type="ChEBI" id="CHEBI:57692"/>
    </cofactor>
</comment>
<sequence length="390" mass="40583">MPDLSENDLADLRTALREALQRSSDEGSVRATMSGTTGIDTDLWQTLIADFALPSLAVPEDWGGAGVGWAAQRVVLEELGRSLACVPALSTVGLVLPALVASGDDFARNVIVPSILAGDRLVGAALLGSDPVASCAVSVSGATTSPTLTGRVSHVLDGQVADEILLLGRDEGGDIGLYLVDVTAGGVTREPSATSDLTRRVVSLTFDAAPGRQIGAKDAAPRIMADMRPQALLALACEQSGGAAAVLDQSVAYARQRSQFGRLIGSFQAVKHRLAEVLVALEGCRSATWTTANALDTGDPDVELLGQACATVCAEAYVKAASGNVQVHGGIGYTWEHPAHLHVKRSRGSFALLGTPADHRAAIADLLPLLDQTQTHTHQAHSRVEEGVLR</sequence>
<keyword evidence="5" id="KW-0560">Oxidoreductase</keyword>
<dbReference type="InterPro" id="IPR046373">
    <property type="entry name" value="Acyl-CoA_Oxase/DH_mid-dom_sf"/>
</dbReference>
<feature type="domain" description="Acyl-CoA dehydrogenase/oxidase C-terminal" evidence="6">
    <location>
        <begin position="233"/>
        <end position="365"/>
    </location>
</feature>
<dbReference type="InterPro" id="IPR009100">
    <property type="entry name" value="AcylCoA_DH/oxidase_NM_dom_sf"/>
</dbReference>
<evidence type="ECO:0000313" key="8">
    <source>
        <dbReference type="EMBL" id="APH02436.1"/>
    </source>
</evidence>
<dbReference type="InterPro" id="IPR009075">
    <property type="entry name" value="AcylCo_DH/oxidase_C"/>
</dbReference>
<organism evidence="8 9">
    <name type="scientific">Janibacter indicus</name>
    <dbReference type="NCBI Taxonomy" id="857417"/>
    <lineage>
        <taxon>Bacteria</taxon>
        <taxon>Bacillati</taxon>
        <taxon>Actinomycetota</taxon>
        <taxon>Actinomycetes</taxon>
        <taxon>Micrococcales</taxon>
        <taxon>Intrasporangiaceae</taxon>
        <taxon>Janibacter</taxon>
    </lineage>
</organism>
<comment type="similarity">
    <text evidence="2">Belongs to the acyl-CoA dehydrogenase family.</text>
</comment>
<evidence type="ECO:0000256" key="5">
    <source>
        <dbReference type="ARBA" id="ARBA00023002"/>
    </source>
</evidence>
<dbReference type="SUPFAM" id="SSF56645">
    <property type="entry name" value="Acyl-CoA dehydrogenase NM domain-like"/>
    <property type="match status" value="1"/>
</dbReference>
<dbReference type="Gene3D" id="1.10.540.10">
    <property type="entry name" value="Acyl-CoA dehydrogenase/oxidase, N-terminal domain"/>
    <property type="match status" value="1"/>
</dbReference>
<dbReference type="GO" id="GO:0003995">
    <property type="term" value="F:acyl-CoA dehydrogenase activity"/>
    <property type="evidence" value="ECO:0007669"/>
    <property type="project" value="TreeGrafter"/>
</dbReference>
<dbReference type="Pfam" id="PF02771">
    <property type="entry name" value="Acyl-CoA_dh_N"/>
    <property type="match status" value="1"/>
</dbReference>
<evidence type="ECO:0008006" key="10">
    <source>
        <dbReference type="Google" id="ProtNLM"/>
    </source>
</evidence>
<accession>A0A1L3MJG5</accession>
<feature type="domain" description="Acyl-CoA dehydrogenase/oxidase N-terminal" evidence="7">
    <location>
        <begin position="13"/>
        <end position="119"/>
    </location>
</feature>
<dbReference type="SUPFAM" id="SSF47203">
    <property type="entry name" value="Acyl-CoA dehydrogenase C-terminal domain-like"/>
    <property type="match status" value="1"/>
</dbReference>
<keyword evidence="9" id="KW-1185">Reference proteome</keyword>
<dbReference type="KEGG" id="jte:ASJ30_13595"/>
<proteinExistence type="inferred from homology"/>
<keyword evidence="4" id="KW-0274">FAD</keyword>
<evidence type="ECO:0000259" key="6">
    <source>
        <dbReference type="Pfam" id="PF00441"/>
    </source>
</evidence>
<dbReference type="GO" id="GO:0050660">
    <property type="term" value="F:flavin adenine dinucleotide binding"/>
    <property type="evidence" value="ECO:0007669"/>
    <property type="project" value="InterPro"/>
</dbReference>
<dbReference type="Proteomes" id="UP000182938">
    <property type="component" value="Chromosome"/>
</dbReference>
<gene>
    <name evidence="8" type="ORF">ASJ30_13595</name>
</gene>
<keyword evidence="3" id="KW-0285">Flavoprotein</keyword>
<evidence type="ECO:0000256" key="3">
    <source>
        <dbReference type="ARBA" id="ARBA00022630"/>
    </source>
</evidence>
<dbReference type="InterPro" id="IPR013786">
    <property type="entry name" value="AcylCoA_DH/ox_N"/>
</dbReference>
<dbReference type="Gene3D" id="1.20.140.10">
    <property type="entry name" value="Butyryl-CoA Dehydrogenase, subunit A, domain 3"/>
    <property type="match status" value="1"/>
</dbReference>
<dbReference type="RefSeq" id="WP_072625579.1">
    <property type="nucleotide sequence ID" value="NZ_CP013290.1"/>
</dbReference>
<dbReference type="InterPro" id="IPR036250">
    <property type="entry name" value="AcylCo_DH-like_C"/>
</dbReference>
<dbReference type="Pfam" id="PF00441">
    <property type="entry name" value="Acyl-CoA_dh_1"/>
    <property type="match status" value="1"/>
</dbReference>
<dbReference type="PANTHER" id="PTHR43884">
    <property type="entry name" value="ACYL-COA DEHYDROGENASE"/>
    <property type="match status" value="1"/>
</dbReference>
<reference evidence="8 9" key="1">
    <citation type="submission" date="2015-11" db="EMBL/GenBank/DDBJ databases">
        <authorList>
            <person name="Zhang Y."/>
            <person name="Guo Z."/>
        </authorList>
    </citation>
    <scope>NUCLEOTIDE SEQUENCE [LARGE SCALE GENOMIC DNA]</scope>
    <source>
        <strain evidence="8 9">YFY001</strain>
    </source>
</reference>
<evidence type="ECO:0000313" key="9">
    <source>
        <dbReference type="Proteomes" id="UP000182938"/>
    </source>
</evidence>
<evidence type="ECO:0000256" key="2">
    <source>
        <dbReference type="ARBA" id="ARBA00009347"/>
    </source>
</evidence>
<dbReference type="Gene3D" id="2.40.110.10">
    <property type="entry name" value="Butyryl-CoA Dehydrogenase, subunit A, domain 2"/>
    <property type="match status" value="1"/>
</dbReference>
<dbReference type="AlphaFoldDB" id="A0A1L3MJG5"/>
<evidence type="ECO:0000256" key="4">
    <source>
        <dbReference type="ARBA" id="ARBA00022827"/>
    </source>
</evidence>